<dbReference type="GO" id="GO:0005634">
    <property type="term" value="C:nucleus"/>
    <property type="evidence" value="ECO:0007669"/>
    <property type="project" value="TreeGrafter"/>
</dbReference>
<evidence type="ECO:0000256" key="1">
    <source>
        <dbReference type="ARBA" id="ARBA00010098"/>
    </source>
</evidence>
<accession>A0A1B6CCJ3</accession>
<name>A0A1B6CCJ3_9HEMI</name>
<organism evidence="3">
    <name type="scientific">Clastoptera arizonana</name>
    <name type="common">Arizona spittle bug</name>
    <dbReference type="NCBI Taxonomy" id="38151"/>
    <lineage>
        <taxon>Eukaryota</taxon>
        <taxon>Metazoa</taxon>
        <taxon>Ecdysozoa</taxon>
        <taxon>Arthropoda</taxon>
        <taxon>Hexapoda</taxon>
        <taxon>Insecta</taxon>
        <taxon>Pterygota</taxon>
        <taxon>Neoptera</taxon>
        <taxon>Paraneoptera</taxon>
        <taxon>Hemiptera</taxon>
        <taxon>Auchenorrhyncha</taxon>
        <taxon>Cercopoidea</taxon>
        <taxon>Clastopteridae</taxon>
        <taxon>Clastoptera</taxon>
    </lineage>
</organism>
<protein>
    <recommendedName>
        <fullName evidence="4">RNA polymerase I-specific transcription initiation factor RRN3</fullName>
    </recommendedName>
</protein>
<feature type="non-terminal residue" evidence="3">
    <location>
        <position position="1"/>
    </location>
</feature>
<feature type="region of interest" description="Disordered" evidence="2">
    <location>
        <begin position="309"/>
        <end position="346"/>
    </location>
</feature>
<comment type="similarity">
    <text evidence="1">Belongs to the RRN3 family.</text>
</comment>
<dbReference type="EMBL" id="GEDC01026146">
    <property type="protein sequence ID" value="JAS11152.1"/>
    <property type="molecule type" value="Transcribed_RNA"/>
</dbReference>
<feature type="compositionally biased region" description="Basic and acidic residues" evidence="2">
    <location>
        <begin position="314"/>
        <end position="327"/>
    </location>
</feature>
<dbReference type="InterPro" id="IPR007991">
    <property type="entry name" value="RNA_pol_I_trans_ini_fac_RRN3"/>
</dbReference>
<evidence type="ECO:0008006" key="4">
    <source>
        <dbReference type="Google" id="ProtNLM"/>
    </source>
</evidence>
<dbReference type="PANTHER" id="PTHR12790:SF0">
    <property type="entry name" value="RNA POLYMERASE I-SPECIFIC TRANSCRIPTION INITIATION FACTOR RRN3-RELATED"/>
    <property type="match status" value="1"/>
</dbReference>
<dbReference type="GO" id="GO:0001042">
    <property type="term" value="F:RNA polymerase I core binding"/>
    <property type="evidence" value="ECO:0007669"/>
    <property type="project" value="TreeGrafter"/>
</dbReference>
<dbReference type="GO" id="GO:0006361">
    <property type="term" value="P:transcription initiation at RNA polymerase I promoter"/>
    <property type="evidence" value="ECO:0007669"/>
    <property type="project" value="InterPro"/>
</dbReference>
<dbReference type="GO" id="GO:0001181">
    <property type="term" value="F:RNA polymerase I general transcription initiation factor activity"/>
    <property type="evidence" value="ECO:0007669"/>
    <property type="project" value="InterPro"/>
</dbReference>
<dbReference type="PANTHER" id="PTHR12790">
    <property type="entry name" value="TRANSCRIPTION INITIATION FACTOR IA RRN3"/>
    <property type="match status" value="1"/>
</dbReference>
<proteinExistence type="inferred from homology"/>
<sequence length="357" mass="41211">QEEETEVEDVDDSATEMFKMDVDSNEVLKPKPMKHPTADMLDQCMNLIFHFIKSVCFDEEELKWDKTKLLYTDMTQIFEEIILPTHASHHVQFLMFYLISFKNSLAYSFLQLLWRKVSNPNVPNILRQASVLFMASLLARAKFIPIIILKENLTDMTQWIHGYISNQDGATVNYDSRVHVVFYSVCQALFYLIAFRHKDLVNHNKGLIFLQGLNLAKIVTCHLNPLKVCLPAVTSNFASVTRHYQLAYCYSVIEHNARNTIPLVYRNSSGAAVMSMPVQLETYFPFDPYLLQRSNHFINSLYREYDGSIPESNGEDKKDEAEQQDTVKEDEDDFLMDQSNNSLSSFSYGVSPGFLQM</sequence>
<dbReference type="AlphaFoldDB" id="A0A1B6CCJ3"/>
<dbReference type="Pfam" id="PF05327">
    <property type="entry name" value="RRN3"/>
    <property type="match status" value="1"/>
</dbReference>
<evidence type="ECO:0000313" key="3">
    <source>
        <dbReference type="EMBL" id="JAS11152.1"/>
    </source>
</evidence>
<reference evidence="3" key="1">
    <citation type="submission" date="2015-12" db="EMBL/GenBank/DDBJ databases">
        <title>De novo transcriptome assembly of four potential Pierce s Disease insect vectors from Arizona vineyards.</title>
        <authorList>
            <person name="Tassone E.E."/>
        </authorList>
    </citation>
    <scope>NUCLEOTIDE SEQUENCE</scope>
</reference>
<evidence type="ECO:0000256" key="2">
    <source>
        <dbReference type="SAM" id="MobiDB-lite"/>
    </source>
</evidence>
<feature type="compositionally biased region" description="Polar residues" evidence="2">
    <location>
        <begin position="337"/>
        <end position="346"/>
    </location>
</feature>
<gene>
    <name evidence="3" type="ORF">g.25672</name>
</gene>